<accession>A0A8B7YFV8</accession>
<sequence>MTSHHFTVSLLLHTLVLFPFHLATGGYANYDKHSSTITYSGTHGQHGSSSRGSGGSTMVRYPGQLLRNYSDDDILHRNVCTLQDCIPYIHMQVTIELNLQQKLQVHRKRRFIRRWRAAYKYRSAPTRIRHTSIVTLTPAQKTQILSQFGNYFSQAEELPLVSQIGTRQKRTSIIVCPREEQWDALVLGLTNDDELVQVIQFADTGDRQWILDERCTQNQCSFVSDCGCSAHTRLVRAAVISFDESVVAEKYIKVYCCVAKLLG</sequence>
<dbReference type="Proteomes" id="UP000694845">
    <property type="component" value="Unplaced"/>
</dbReference>
<proteinExistence type="predicted"/>
<dbReference type="KEGG" id="aplc:110979614"/>
<dbReference type="OMA" id="QWILDER"/>
<dbReference type="OrthoDB" id="10176605at2759"/>
<reference evidence="3" key="1">
    <citation type="submission" date="2025-08" db="UniProtKB">
        <authorList>
            <consortium name="RefSeq"/>
        </authorList>
    </citation>
    <scope>IDENTIFICATION</scope>
</reference>
<dbReference type="AlphaFoldDB" id="A0A8B7YFV8"/>
<evidence type="ECO:0000313" key="2">
    <source>
        <dbReference type="Proteomes" id="UP000694845"/>
    </source>
</evidence>
<protein>
    <submittedName>
        <fullName evidence="3">Uncharacterized protein LOC110979614</fullName>
    </submittedName>
</protein>
<feature type="chain" id="PRO_5034016582" evidence="1">
    <location>
        <begin position="26"/>
        <end position="263"/>
    </location>
</feature>
<evidence type="ECO:0000313" key="3">
    <source>
        <dbReference type="RefSeq" id="XP_022091280.1"/>
    </source>
</evidence>
<name>A0A8B7YFV8_ACAPL</name>
<keyword evidence="2" id="KW-1185">Reference proteome</keyword>
<feature type="signal peptide" evidence="1">
    <location>
        <begin position="1"/>
        <end position="25"/>
    </location>
</feature>
<dbReference type="RefSeq" id="XP_022091280.1">
    <property type="nucleotide sequence ID" value="XM_022235588.1"/>
</dbReference>
<evidence type="ECO:0000256" key="1">
    <source>
        <dbReference type="SAM" id="SignalP"/>
    </source>
</evidence>
<dbReference type="InterPro" id="IPR029034">
    <property type="entry name" value="Cystine-knot_cytokine"/>
</dbReference>
<keyword evidence="1" id="KW-0732">Signal</keyword>
<organism evidence="2 3">
    <name type="scientific">Acanthaster planci</name>
    <name type="common">Crown-of-thorns starfish</name>
    <dbReference type="NCBI Taxonomy" id="133434"/>
    <lineage>
        <taxon>Eukaryota</taxon>
        <taxon>Metazoa</taxon>
        <taxon>Echinodermata</taxon>
        <taxon>Eleutherozoa</taxon>
        <taxon>Asterozoa</taxon>
        <taxon>Asteroidea</taxon>
        <taxon>Valvatacea</taxon>
        <taxon>Valvatida</taxon>
        <taxon>Acanthasteridae</taxon>
        <taxon>Acanthaster</taxon>
    </lineage>
</organism>
<dbReference type="SUPFAM" id="SSF57501">
    <property type="entry name" value="Cystine-knot cytokines"/>
    <property type="match status" value="1"/>
</dbReference>
<gene>
    <name evidence="3" type="primary">LOC110979614</name>
</gene>
<dbReference type="GeneID" id="110979614"/>